<accession>A0ABD0LYC5</accession>
<evidence type="ECO:0000313" key="2">
    <source>
        <dbReference type="Proteomes" id="UP001519460"/>
    </source>
</evidence>
<dbReference type="AlphaFoldDB" id="A0ABD0LYC5"/>
<protein>
    <submittedName>
        <fullName evidence="1">Uncharacterized protein</fullName>
    </submittedName>
</protein>
<name>A0ABD0LYC5_9CAEN</name>
<organism evidence="1 2">
    <name type="scientific">Batillaria attramentaria</name>
    <dbReference type="NCBI Taxonomy" id="370345"/>
    <lineage>
        <taxon>Eukaryota</taxon>
        <taxon>Metazoa</taxon>
        <taxon>Spiralia</taxon>
        <taxon>Lophotrochozoa</taxon>
        <taxon>Mollusca</taxon>
        <taxon>Gastropoda</taxon>
        <taxon>Caenogastropoda</taxon>
        <taxon>Sorbeoconcha</taxon>
        <taxon>Cerithioidea</taxon>
        <taxon>Batillariidae</taxon>
        <taxon>Batillaria</taxon>
    </lineage>
</organism>
<sequence length="96" mass="10718">MTTYHTLEVAENHKLVRVLIPFLIQVFRPRQLEAGVLAYANAGLSRFVTLTSVVESRDAFEVSTTAMGAGIKGTVKRIRESLRHPGNRKRQLLKGV</sequence>
<gene>
    <name evidence="1" type="ORF">BaRGS_00004180</name>
</gene>
<proteinExistence type="predicted"/>
<dbReference type="EMBL" id="JACVVK020000014">
    <property type="protein sequence ID" value="KAK7504694.1"/>
    <property type="molecule type" value="Genomic_DNA"/>
</dbReference>
<comment type="caution">
    <text evidence="1">The sequence shown here is derived from an EMBL/GenBank/DDBJ whole genome shotgun (WGS) entry which is preliminary data.</text>
</comment>
<evidence type="ECO:0000313" key="1">
    <source>
        <dbReference type="EMBL" id="KAK7504694.1"/>
    </source>
</evidence>
<reference evidence="1 2" key="1">
    <citation type="journal article" date="2023" name="Sci. Data">
        <title>Genome assembly of the Korean intertidal mud-creeper Batillaria attramentaria.</title>
        <authorList>
            <person name="Patra A.K."/>
            <person name="Ho P.T."/>
            <person name="Jun S."/>
            <person name="Lee S.J."/>
            <person name="Kim Y."/>
            <person name="Won Y.J."/>
        </authorList>
    </citation>
    <scope>NUCLEOTIDE SEQUENCE [LARGE SCALE GENOMIC DNA]</scope>
    <source>
        <strain evidence="1">Wonlab-2016</strain>
    </source>
</reference>
<keyword evidence="2" id="KW-1185">Reference proteome</keyword>
<dbReference type="Proteomes" id="UP001519460">
    <property type="component" value="Unassembled WGS sequence"/>
</dbReference>